<dbReference type="Gene3D" id="1.10.287.470">
    <property type="entry name" value="Helix hairpin bin"/>
    <property type="match status" value="1"/>
</dbReference>
<dbReference type="PANTHER" id="PTHR30469:SF29">
    <property type="entry name" value="BLR2860 PROTEIN"/>
    <property type="match status" value="1"/>
</dbReference>
<feature type="transmembrane region" description="Helical" evidence="3">
    <location>
        <begin position="7"/>
        <end position="28"/>
    </location>
</feature>
<evidence type="ECO:0000256" key="3">
    <source>
        <dbReference type="SAM" id="Phobius"/>
    </source>
</evidence>
<dbReference type="STRING" id="450851.PHZ_c1926"/>
<keyword evidence="3" id="KW-0472">Membrane</keyword>
<dbReference type="KEGG" id="pzu:PHZ_c1926"/>
<dbReference type="Gene3D" id="2.40.50.100">
    <property type="match status" value="1"/>
</dbReference>
<evidence type="ECO:0000313" key="5">
    <source>
        <dbReference type="EMBL" id="ACG78337.1"/>
    </source>
</evidence>
<gene>
    <name evidence="5" type="ordered locus">PHZ_c1926</name>
</gene>
<accession>B4RDE7</accession>
<dbReference type="HOGENOM" id="CLU_018816_0_0_5"/>
<dbReference type="RefSeq" id="WP_012522479.1">
    <property type="nucleotide sequence ID" value="NC_011144.1"/>
</dbReference>
<dbReference type="AlphaFoldDB" id="B4RDE7"/>
<evidence type="ECO:0000256" key="2">
    <source>
        <dbReference type="SAM" id="Coils"/>
    </source>
</evidence>
<dbReference type="InterPro" id="IPR058792">
    <property type="entry name" value="Beta-barrel_RND_2"/>
</dbReference>
<keyword evidence="2" id="KW-0175">Coiled coil</keyword>
<dbReference type="GO" id="GO:0015562">
    <property type="term" value="F:efflux transmembrane transporter activity"/>
    <property type="evidence" value="ECO:0007669"/>
    <property type="project" value="TreeGrafter"/>
</dbReference>
<dbReference type="SUPFAM" id="SSF111369">
    <property type="entry name" value="HlyD-like secretion proteins"/>
    <property type="match status" value="1"/>
</dbReference>
<evidence type="ECO:0000259" key="4">
    <source>
        <dbReference type="Pfam" id="PF25954"/>
    </source>
</evidence>
<keyword evidence="3" id="KW-0812">Transmembrane</keyword>
<dbReference type="Proteomes" id="UP000001868">
    <property type="component" value="Chromosome"/>
</dbReference>
<feature type="coiled-coil region" evidence="2">
    <location>
        <begin position="117"/>
        <end position="175"/>
    </location>
</feature>
<comment type="similarity">
    <text evidence="1">Belongs to the membrane fusion protein (MFP) (TC 8.A.1) family.</text>
</comment>
<dbReference type="eggNOG" id="COG0845">
    <property type="taxonomic scope" value="Bacteria"/>
</dbReference>
<protein>
    <submittedName>
        <fullName evidence="5">Efflux system protein</fullName>
    </submittedName>
</protein>
<name>B4RDE7_PHEZH</name>
<dbReference type="NCBIfam" id="TIGR01730">
    <property type="entry name" value="RND_mfp"/>
    <property type="match status" value="1"/>
</dbReference>
<evidence type="ECO:0000256" key="1">
    <source>
        <dbReference type="ARBA" id="ARBA00009477"/>
    </source>
</evidence>
<dbReference type="Gene3D" id="2.40.30.170">
    <property type="match status" value="1"/>
</dbReference>
<evidence type="ECO:0000313" key="6">
    <source>
        <dbReference type="Proteomes" id="UP000001868"/>
    </source>
</evidence>
<dbReference type="Gene3D" id="2.40.420.20">
    <property type="match status" value="1"/>
</dbReference>
<keyword evidence="3" id="KW-1133">Transmembrane helix</keyword>
<dbReference type="GO" id="GO:1990281">
    <property type="term" value="C:efflux pump complex"/>
    <property type="evidence" value="ECO:0007669"/>
    <property type="project" value="TreeGrafter"/>
</dbReference>
<dbReference type="InterPro" id="IPR006143">
    <property type="entry name" value="RND_pump_MFP"/>
</dbReference>
<sequence length="359" mass="38487">MRRLKPQYVFILVVIGLFTLYFVAGALFRGGGEDRNAAQAKAVADAEAPPSVQVRVTPETVRQVDVVLRGRTEAARAVVVRSETAGVVAETPAREGSFVRKGQVLCRLAVDARQATLDQARANLRSRQLQLQAARQLAEKGYRSQTQVLETQAALDAAQAQVRQTEIALSQVNIRAPFAGVFDRRDAEIGTYLAPGQPCGTMIELNPLLVVGHVPETDATRLRVGAPATARLVDGRALSGRVRYVGQDADPQTRTYPLEVAVQNPAMDVRSGLSAELRIGAGSGAAHLVPVSALVLDADGRQGVRYVLADNRVAFAPVRVLEQTAEGMWVQGLSGNVRVITVGQSFVADGQKVRVAQAR</sequence>
<proteinExistence type="inferred from homology"/>
<organism evidence="5 6">
    <name type="scientific">Phenylobacterium zucineum (strain HLK1)</name>
    <dbReference type="NCBI Taxonomy" id="450851"/>
    <lineage>
        <taxon>Bacteria</taxon>
        <taxon>Pseudomonadati</taxon>
        <taxon>Pseudomonadota</taxon>
        <taxon>Alphaproteobacteria</taxon>
        <taxon>Caulobacterales</taxon>
        <taxon>Caulobacteraceae</taxon>
        <taxon>Phenylobacterium</taxon>
    </lineage>
</organism>
<dbReference type="EMBL" id="CP000747">
    <property type="protein sequence ID" value="ACG78337.1"/>
    <property type="molecule type" value="Genomic_DNA"/>
</dbReference>
<keyword evidence="6" id="KW-1185">Reference proteome</keyword>
<dbReference type="Pfam" id="PF25954">
    <property type="entry name" value="Beta-barrel_RND_2"/>
    <property type="match status" value="1"/>
</dbReference>
<feature type="domain" description="CusB-like beta-barrel" evidence="4">
    <location>
        <begin position="212"/>
        <end position="281"/>
    </location>
</feature>
<dbReference type="PANTHER" id="PTHR30469">
    <property type="entry name" value="MULTIDRUG RESISTANCE PROTEIN MDTA"/>
    <property type="match status" value="1"/>
</dbReference>
<reference evidence="5 6" key="1">
    <citation type="journal article" date="2008" name="BMC Genomics">
        <title>Complete genome of Phenylobacterium zucineum - a novel facultative intracellular bacterium isolated from human erythroleukemia cell line K562.</title>
        <authorList>
            <person name="Luo Y."/>
            <person name="Xu X."/>
            <person name="Ding Z."/>
            <person name="Liu Z."/>
            <person name="Zhang B."/>
            <person name="Yan Z."/>
            <person name="Sun J."/>
            <person name="Hu S."/>
            <person name="Hu X."/>
        </authorList>
    </citation>
    <scope>NUCLEOTIDE SEQUENCE [LARGE SCALE GENOMIC DNA]</scope>
    <source>
        <strain evidence="5 6">HLK1</strain>
    </source>
</reference>